<sequence length="462" mass="51761">MAKIQSKHETDFEAELLSGSAHQVPGKINVTEYWFKVPLDYRNIAGESLRIFARSAEPLNKPIVAESDPPKQLPWLLFLQGGPGGACAPVRQGSWTSFFLDKGYKLLFMDQRGTGLSTTITTETLIKRGDPQAQADYLKHFRADNIIRDAEAIRKVLTKYYPTINKKWSILGQSFGGFCSIHYLSFYPESLREVFATGGMAPMVRQPDALYAKLLQKAIEMNKAYYAKFPEDIARVHQIVEHVSTNKIKTTNGGLLTPYRIQNLGMLLLSLDGWETLHNLFLRASTDLSTTGEILRPTMMAIEQQVPFDNAILYAIIHEACYLSGSASNWSAERALAANQSFNISQTPKDQPIMLTVENITHGTFAAYESLQKILPAAEIIASYDQWPKLYDEVQLAKNTVPVYASIYVDDLAIDFEMAVRRAKSIGNCKTYITNQSWHGGLKEHCDEVLGALFALRDDVMA</sequence>
<dbReference type="InterPro" id="IPR002410">
    <property type="entry name" value="Peptidase_S33"/>
</dbReference>
<dbReference type="GO" id="GO:0006508">
    <property type="term" value="P:proteolysis"/>
    <property type="evidence" value="ECO:0007669"/>
    <property type="project" value="InterPro"/>
</dbReference>
<feature type="domain" description="AB hydrolase-1" evidence="3">
    <location>
        <begin position="74"/>
        <end position="217"/>
    </location>
</feature>
<dbReference type="InterPro" id="IPR051601">
    <property type="entry name" value="Serine_prot/Carboxylest_S33"/>
</dbReference>
<dbReference type="OrthoDB" id="1898734at2759"/>
<dbReference type="SUPFAM" id="SSF53474">
    <property type="entry name" value="alpha/beta-Hydrolases"/>
    <property type="match status" value="1"/>
</dbReference>
<dbReference type="PRINTS" id="PR00793">
    <property type="entry name" value="PROAMNOPTASE"/>
</dbReference>
<dbReference type="Gene3D" id="3.40.50.1820">
    <property type="entry name" value="alpha/beta hydrolase"/>
    <property type="match status" value="1"/>
</dbReference>
<organism evidence="4 5">
    <name type="scientific">Gomphillus americanus</name>
    <dbReference type="NCBI Taxonomy" id="1940652"/>
    <lineage>
        <taxon>Eukaryota</taxon>
        <taxon>Fungi</taxon>
        <taxon>Dikarya</taxon>
        <taxon>Ascomycota</taxon>
        <taxon>Pezizomycotina</taxon>
        <taxon>Lecanoromycetes</taxon>
        <taxon>OSLEUM clade</taxon>
        <taxon>Ostropomycetidae</taxon>
        <taxon>Ostropales</taxon>
        <taxon>Graphidaceae</taxon>
        <taxon>Gomphilloideae</taxon>
        <taxon>Gomphillus</taxon>
    </lineage>
</organism>
<dbReference type="Pfam" id="PF00561">
    <property type="entry name" value="Abhydrolase_1"/>
    <property type="match status" value="1"/>
</dbReference>
<dbReference type="GO" id="GO:0008233">
    <property type="term" value="F:peptidase activity"/>
    <property type="evidence" value="ECO:0007669"/>
    <property type="project" value="InterPro"/>
</dbReference>
<name>A0A8H3EXT0_9LECA</name>
<gene>
    <name evidence="4" type="ORF">GOMPHAMPRED_008210</name>
</gene>
<proteinExistence type="inferred from homology"/>
<comment type="caution">
    <text evidence="4">The sequence shown here is derived from an EMBL/GenBank/DDBJ whole genome shotgun (WGS) entry which is preliminary data.</text>
</comment>
<reference evidence="4" key="1">
    <citation type="submission" date="2021-03" db="EMBL/GenBank/DDBJ databases">
        <authorList>
            <person name="Tagirdzhanova G."/>
        </authorList>
    </citation>
    <scope>NUCLEOTIDE SEQUENCE</scope>
</reference>
<keyword evidence="2" id="KW-0378">Hydrolase</keyword>
<evidence type="ECO:0000259" key="3">
    <source>
        <dbReference type="Pfam" id="PF00561"/>
    </source>
</evidence>
<protein>
    <recommendedName>
        <fullName evidence="3">AB hydrolase-1 domain-containing protein</fullName>
    </recommendedName>
</protein>
<evidence type="ECO:0000256" key="2">
    <source>
        <dbReference type="ARBA" id="ARBA00022801"/>
    </source>
</evidence>
<evidence type="ECO:0000256" key="1">
    <source>
        <dbReference type="ARBA" id="ARBA00010088"/>
    </source>
</evidence>
<comment type="similarity">
    <text evidence="1">Belongs to the peptidase S33 family.</text>
</comment>
<evidence type="ECO:0000313" key="5">
    <source>
        <dbReference type="Proteomes" id="UP000664169"/>
    </source>
</evidence>
<evidence type="ECO:0000313" key="4">
    <source>
        <dbReference type="EMBL" id="CAF9914611.1"/>
    </source>
</evidence>
<dbReference type="PANTHER" id="PTHR43248">
    <property type="entry name" value="2-SUCCINYL-6-HYDROXY-2,4-CYCLOHEXADIENE-1-CARBOXYLATE SYNTHASE"/>
    <property type="match status" value="1"/>
</dbReference>
<dbReference type="PANTHER" id="PTHR43248:SF2">
    <property type="entry name" value="PROLYL AMINOPEPTIDASE"/>
    <property type="match status" value="1"/>
</dbReference>
<dbReference type="InterPro" id="IPR000073">
    <property type="entry name" value="AB_hydrolase_1"/>
</dbReference>
<accession>A0A8H3EXT0</accession>
<dbReference type="AlphaFoldDB" id="A0A8H3EXT0"/>
<keyword evidence="5" id="KW-1185">Reference proteome</keyword>
<dbReference type="EMBL" id="CAJPDQ010000009">
    <property type="protein sequence ID" value="CAF9914611.1"/>
    <property type="molecule type" value="Genomic_DNA"/>
</dbReference>
<dbReference type="Proteomes" id="UP000664169">
    <property type="component" value="Unassembled WGS sequence"/>
</dbReference>
<dbReference type="InterPro" id="IPR029058">
    <property type="entry name" value="AB_hydrolase_fold"/>
</dbReference>